<protein>
    <submittedName>
        <fullName evidence="2">Uncharacterized protein</fullName>
    </submittedName>
</protein>
<dbReference type="EMBL" id="JAWWNJ010000115">
    <property type="protein sequence ID" value="KAK6991923.1"/>
    <property type="molecule type" value="Genomic_DNA"/>
</dbReference>
<keyword evidence="3" id="KW-1185">Reference proteome</keyword>
<reference evidence="2 3" key="1">
    <citation type="journal article" date="2024" name="J Genomics">
        <title>Draft genome sequencing and assembly of Favolaschia claudopus CIRM-BRFM 2984 isolated from oak limbs.</title>
        <authorList>
            <person name="Navarro D."/>
            <person name="Drula E."/>
            <person name="Chaduli D."/>
            <person name="Cazenave R."/>
            <person name="Ahrendt S."/>
            <person name="Wang J."/>
            <person name="Lipzen A."/>
            <person name="Daum C."/>
            <person name="Barry K."/>
            <person name="Grigoriev I.V."/>
            <person name="Favel A."/>
            <person name="Rosso M.N."/>
            <person name="Martin F."/>
        </authorList>
    </citation>
    <scope>NUCLEOTIDE SEQUENCE [LARGE SCALE GENOMIC DNA]</scope>
    <source>
        <strain evidence="2 3">CIRM-BRFM 2984</strain>
    </source>
</reference>
<sequence>MNTGRQQTTRSPLACSPPLLRTLLPTPTTVFDLSVGSLHARTLVSASPHTPTSWEDTSVSTTPPLRRAVSSRPLGAFTTACAALPLNTSTSLPLRYTCSLNGASLVDYHLAAYLLNAARPPLHFPLPLILGRCSRPLPQRRCYNNLHTLSQEDRALALVNAGAIEGLRPMGQCSMQGLQYVAMCVAHYHCHLSPYVHVYACYPRIILLPAPYPPLPRALDFEDAESVPVCADDENLKWLTAHIQISDTCFLILVLPPSTLVVSILVQDYYHK</sequence>
<feature type="compositionally biased region" description="Polar residues" evidence="1">
    <location>
        <begin position="46"/>
        <end position="63"/>
    </location>
</feature>
<feature type="region of interest" description="Disordered" evidence="1">
    <location>
        <begin position="46"/>
        <end position="65"/>
    </location>
</feature>
<dbReference type="Proteomes" id="UP001362999">
    <property type="component" value="Unassembled WGS sequence"/>
</dbReference>
<organism evidence="2 3">
    <name type="scientific">Favolaschia claudopus</name>
    <dbReference type="NCBI Taxonomy" id="2862362"/>
    <lineage>
        <taxon>Eukaryota</taxon>
        <taxon>Fungi</taxon>
        <taxon>Dikarya</taxon>
        <taxon>Basidiomycota</taxon>
        <taxon>Agaricomycotina</taxon>
        <taxon>Agaricomycetes</taxon>
        <taxon>Agaricomycetidae</taxon>
        <taxon>Agaricales</taxon>
        <taxon>Marasmiineae</taxon>
        <taxon>Mycenaceae</taxon>
        <taxon>Favolaschia</taxon>
    </lineage>
</organism>
<evidence type="ECO:0000256" key="1">
    <source>
        <dbReference type="SAM" id="MobiDB-lite"/>
    </source>
</evidence>
<evidence type="ECO:0000313" key="3">
    <source>
        <dbReference type="Proteomes" id="UP001362999"/>
    </source>
</evidence>
<gene>
    <name evidence="2" type="ORF">R3P38DRAFT_3227349</name>
</gene>
<proteinExistence type="predicted"/>
<comment type="caution">
    <text evidence="2">The sequence shown here is derived from an EMBL/GenBank/DDBJ whole genome shotgun (WGS) entry which is preliminary data.</text>
</comment>
<name>A0AAV9ZSI7_9AGAR</name>
<accession>A0AAV9ZSI7</accession>
<dbReference type="AlphaFoldDB" id="A0AAV9ZSI7"/>
<evidence type="ECO:0000313" key="2">
    <source>
        <dbReference type="EMBL" id="KAK6991923.1"/>
    </source>
</evidence>